<reference evidence="2" key="2">
    <citation type="journal article" date="2024" name="Plant">
        <title>Genomic evolution and insights into agronomic trait innovations of Sesamum species.</title>
        <authorList>
            <person name="Miao H."/>
            <person name="Wang L."/>
            <person name="Qu L."/>
            <person name="Liu H."/>
            <person name="Sun Y."/>
            <person name="Le M."/>
            <person name="Wang Q."/>
            <person name="Wei S."/>
            <person name="Zheng Y."/>
            <person name="Lin W."/>
            <person name="Duan Y."/>
            <person name="Cao H."/>
            <person name="Xiong S."/>
            <person name="Wang X."/>
            <person name="Wei L."/>
            <person name="Li C."/>
            <person name="Ma Q."/>
            <person name="Ju M."/>
            <person name="Zhao R."/>
            <person name="Li G."/>
            <person name="Mu C."/>
            <person name="Tian Q."/>
            <person name="Mei H."/>
            <person name="Zhang T."/>
            <person name="Gao T."/>
            <person name="Zhang H."/>
        </authorList>
    </citation>
    <scope>NUCLEOTIDE SEQUENCE</scope>
    <source>
        <strain evidence="2">G02</strain>
    </source>
</reference>
<evidence type="ECO:0000313" key="2">
    <source>
        <dbReference type="EMBL" id="KAL0313358.1"/>
    </source>
</evidence>
<reference evidence="2" key="1">
    <citation type="submission" date="2020-06" db="EMBL/GenBank/DDBJ databases">
        <authorList>
            <person name="Li T."/>
            <person name="Hu X."/>
            <person name="Zhang T."/>
            <person name="Song X."/>
            <person name="Zhang H."/>
            <person name="Dai N."/>
            <person name="Sheng W."/>
            <person name="Hou X."/>
            <person name="Wei L."/>
        </authorList>
    </citation>
    <scope>NUCLEOTIDE SEQUENCE</scope>
    <source>
        <strain evidence="2">G02</strain>
        <tissue evidence="2">Leaf</tissue>
    </source>
</reference>
<protein>
    <submittedName>
        <fullName evidence="2">Uncharacterized protein</fullName>
    </submittedName>
</protein>
<accession>A0AAW2L5T3</accession>
<organism evidence="2">
    <name type="scientific">Sesamum radiatum</name>
    <name type="common">Black benniseed</name>
    <dbReference type="NCBI Taxonomy" id="300843"/>
    <lineage>
        <taxon>Eukaryota</taxon>
        <taxon>Viridiplantae</taxon>
        <taxon>Streptophyta</taxon>
        <taxon>Embryophyta</taxon>
        <taxon>Tracheophyta</taxon>
        <taxon>Spermatophyta</taxon>
        <taxon>Magnoliopsida</taxon>
        <taxon>eudicotyledons</taxon>
        <taxon>Gunneridae</taxon>
        <taxon>Pentapetalae</taxon>
        <taxon>asterids</taxon>
        <taxon>lamiids</taxon>
        <taxon>Lamiales</taxon>
        <taxon>Pedaliaceae</taxon>
        <taxon>Sesamum</taxon>
    </lineage>
</organism>
<feature type="compositionally biased region" description="Low complexity" evidence="1">
    <location>
        <begin position="70"/>
        <end position="84"/>
    </location>
</feature>
<name>A0AAW2L5T3_SESRA</name>
<feature type="compositionally biased region" description="Low complexity" evidence="1">
    <location>
        <begin position="51"/>
        <end position="60"/>
    </location>
</feature>
<gene>
    <name evidence="2" type="ORF">Sradi_5735100</name>
</gene>
<dbReference type="AlphaFoldDB" id="A0AAW2L5T3"/>
<comment type="caution">
    <text evidence="2">The sequence shown here is derived from an EMBL/GenBank/DDBJ whole genome shotgun (WGS) entry which is preliminary data.</text>
</comment>
<proteinExistence type="predicted"/>
<dbReference type="EMBL" id="JACGWJ010000026">
    <property type="protein sequence ID" value="KAL0313358.1"/>
    <property type="molecule type" value="Genomic_DNA"/>
</dbReference>
<sequence>MAGANNGRSRYARKPRGDTYASREAASPVRGDAAPGRGDQPRPGSPGRGAVPRPSRPSSLGRGGSPPPGAASVVPSRSSLSSVPMENVDFNDEVIEAIRNLPESHSDSLEFLAGSDSSQRMVVSPILIQSDDLESFVAPQSKLRCRAMDVENCDSSLGFEEFKLLSKKLILLRLLSFIFPR</sequence>
<evidence type="ECO:0000256" key="1">
    <source>
        <dbReference type="SAM" id="MobiDB-lite"/>
    </source>
</evidence>
<feature type="region of interest" description="Disordered" evidence="1">
    <location>
        <begin position="1"/>
        <end position="85"/>
    </location>
</feature>